<evidence type="ECO:0000256" key="1">
    <source>
        <dbReference type="SAM" id="Phobius"/>
    </source>
</evidence>
<gene>
    <name evidence="2" type="ORF">E0E05_06845</name>
</gene>
<feature type="transmembrane region" description="Helical" evidence="1">
    <location>
        <begin position="6"/>
        <end position="30"/>
    </location>
</feature>
<evidence type="ECO:0000313" key="3">
    <source>
        <dbReference type="Proteomes" id="UP000293719"/>
    </source>
</evidence>
<proteinExistence type="predicted"/>
<keyword evidence="1" id="KW-0472">Membrane</keyword>
<protein>
    <recommendedName>
        <fullName evidence="4">DUF1475 domain-containing protein</fullName>
    </recommendedName>
</protein>
<keyword evidence="3" id="KW-1185">Reference proteome</keyword>
<reference evidence="2 3" key="1">
    <citation type="journal article" date="2017" name="Int. J. Syst. Evol. Microbiol.">
        <title>Roseitalea porphyridii gen. nov., sp. nov., isolated from a red alga, and reclassification of Hoeflea suaedae Chung et al. 2013 as Pseudohoeflea suaedae gen. nov., comb. nov.</title>
        <authorList>
            <person name="Hyeon J.W."/>
            <person name="Jeong S.E."/>
            <person name="Baek K."/>
            <person name="Jeon C.O."/>
        </authorList>
    </citation>
    <scope>NUCLEOTIDE SEQUENCE [LARGE SCALE GENOMIC DNA]</scope>
    <source>
        <strain evidence="2 3">MA7-20</strain>
    </source>
</reference>
<dbReference type="EMBL" id="CP036532">
    <property type="protein sequence ID" value="QBK30340.1"/>
    <property type="molecule type" value="Genomic_DNA"/>
</dbReference>
<accession>A0A4P6V1R1</accession>
<feature type="transmembrane region" description="Helical" evidence="1">
    <location>
        <begin position="68"/>
        <end position="89"/>
    </location>
</feature>
<dbReference type="RefSeq" id="WP_131616040.1">
    <property type="nucleotide sequence ID" value="NZ_CP036532.1"/>
</dbReference>
<dbReference type="GeneID" id="90767008"/>
<evidence type="ECO:0000313" key="2">
    <source>
        <dbReference type="EMBL" id="QBK30340.1"/>
    </source>
</evidence>
<keyword evidence="1" id="KW-1133">Transmembrane helix</keyword>
<dbReference type="AlphaFoldDB" id="A0A4P6V1R1"/>
<name>A0A4P6V1R1_9HYPH</name>
<sequence>MTILRVIIAASGAAFAALILWAFFAAEFWASFDAITADPWGLVTLADLYLGFFLAAIVIAFFERGGRAVLWIVPLPFLGNLWAVVWFVVRLPELRRRLAASRSAAT</sequence>
<evidence type="ECO:0008006" key="4">
    <source>
        <dbReference type="Google" id="ProtNLM"/>
    </source>
</evidence>
<organism evidence="2 3">
    <name type="scientific">Roseitalea porphyridii</name>
    <dbReference type="NCBI Taxonomy" id="1852022"/>
    <lineage>
        <taxon>Bacteria</taxon>
        <taxon>Pseudomonadati</taxon>
        <taxon>Pseudomonadota</taxon>
        <taxon>Alphaproteobacteria</taxon>
        <taxon>Hyphomicrobiales</taxon>
        <taxon>Ahrensiaceae</taxon>
        <taxon>Roseitalea</taxon>
    </lineage>
</organism>
<feature type="transmembrane region" description="Helical" evidence="1">
    <location>
        <begin position="42"/>
        <end position="62"/>
    </location>
</feature>
<dbReference type="OrthoDB" id="8116201at2"/>
<dbReference type="Proteomes" id="UP000293719">
    <property type="component" value="Chromosome"/>
</dbReference>
<keyword evidence="1" id="KW-0812">Transmembrane</keyword>
<dbReference type="KEGG" id="rpod:E0E05_06845"/>